<dbReference type="Pfam" id="PF10374">
    <property type="entry name" value="EST1"/>
    <property type="match status" value="1"/>
</dbReference>
<evidence type="ECO:0000313" key="5">
    <source>
        <dbReference type="EMBL" id="GFG40777.1"/>
    </source>
</evidence>
<feature type="compositionally biased region" description="Basic and acidic residues" evidence="2">
    <location>
        <begin position="268"/>
        <end position="292"/>
    </location>
</feature>
<keyword evidence="6" id="KW-1185">Reference proteome</keyword>
<evidence type="ECO:0000256" key="2">
    <source>
        <dbReference type="SAM" id="MobiDB-lite"/>
    </source>
</evidence>
<feature type="compositionally biased region" description="Basic and acidic residues" evidence="2">
    <location>
        <begin position="209"/>
        <end position="221"/>
    </location>
</feature>
<feature type="compositionally biased region" description="Basic and acidic residues" evidence="2">
    <location>
        <begin position="661"/>
        <end position="673"/>
    </location>
</feature>
<feature type="compositionally biased region" description="Gly residues" evidence="2">
    <location>
        <begin position="295"/>
        <end position="306"/>
    </location>
</feature>
<dbReference type="PANTHER" id="PTHR15696:SF0">
    <property type="entry name" value="TELOMERASE-BINDING PROTEIN EST1A"/>
    <property type="match status" value="1"/>
</dbReference>
<dbReference type="SUPFAM" id="SSF48452">
    <property type="entry name" value="TPR-like"/>
    <property type="match status" value="1"/>
</dbReference>
<feature type="region of interest" description="Disordered" evidence="2">
    <location>
        <begin position="394"/>
        <end position="445"/>
    </location>
</feature>
<dbReference type="Gene3D" id="1.25.40.10">
    <property type="entry name" value="Tetratricopeptide repeat domain"/>
    <property type="match status" value="1"/>
</dbReference>
<feature type="region of interest" description="Disordered" evidence="2">
    <location>
        <begin position="1297"/>
        <end position="1319"/>
    </location>
</feature>
<dbReference type="GO" id="GO:0042162">
    <property type="term" value="F:telomeric DNA binding"/>
    <property type="evidence" value="ECO:0007669"/>
    <property type="project" value="TreeGrafter"/>
</dbReference>
<dbReference type="InParanoid" id="A0A6L2QEU8"/>
<dbReference type="PANTHER" id="PTHR15696">
    <property type="entry name" value="SMG-7 SUPPRESSOR WITH MORPHOLOGICAL EFFECT ON GENITALIA PROTEIN 7"/>
    <property type="match status" value="1"/>
</dbReference>
<feature type="compositionally biased region" description="Basic and acidic residues" evidence="2">
    <location>
        <begin position="1"/>
        <end position="29"/>
    </location>
</feature>
<feature type="non-terminal residue" evidence="5">
    <location>
        <position position="1436"/>
    </location>
</feature>
<reference evidence="6" key="1">
    <citation type="submission" date="2020-01" db="EMBL/GenBank/DDBJ databases">
        <title>Draft genome sequence of the Termite Coptotermes fromosanus.</title>
        <authorList>
            <person name="Itakura S."/>
            <person name="Yosikawa Y."/>
            <person name="Umezawa K."/>
        </authorList>
    </citation>
    <scope>NUCLEOTIDE SEQUENCE [LARGE SCALE GENOMIC DNA]</scope>
</reference>
<protein>
    <recommendedName>
        <fullName evidence="7">Telomerase-binding protein EST1A</fullName>
    </recommendedName>
</protein>
<feature type="compositionally biased region" description="Basic and acidic residues" evidence="2">
    <location>
        <begin position="1297"/>
        <end position="1317"/>
    </location>
</feature>
<feature type="compositionally biased region" description="Basic and acidic residues" evidence="2">
    <location>
        <begin position="822"/>
        <end position="861"/>
    </location>
</feature>
<keyword evidence="1" id="KW-0866">Nonsense-mediated mRNA decay</keyword>
<dbReference type="InterPro" id="IPR011990">
    <property type="entry name" value="TPR-like_helical_dom_sf"/>
</dbReference>
<feature type="compositionally biased region" description="Basic and acidic residues" evidence="2">
    <location>
        <begin position="104"/>
        <end position="129"/>
    </location>
</feature>
<feature type="compositionally biased region" description="Low complexity" evidence="2">
    <location>
        <begin position="862"/>
        <end position="876"/>
    </location>
</feature>
<dbReference type="Proteomes" id="UP000502823">
    <property type="component" value="Unassembled WGS sequence"/>
</dbReference>
<feature type="compositionally biased region" description="Basic and acidic residues" evidence="2">
    <location>
        <begin position="332"/>
        <end position="341"/>
    </location>
</feature>
<dbReference type="GO" id="GO:0000184">
    <property type="term" value="P:nuclear-transcribed mRNA catabolic process, nonsense-mediated decay"/>
    <property type="evidence" value="ECO:0007669"/>
    <property type="project" value="UniProtKB-KW"/>
</dbReference>
<name>A0A6L2QEU8_COPFO</name>
<feature type="domain" description="DNA/RNA-binding" evidence="3">
    <location>
        <begin position="1220"/>
        <end position="1434"/>
    </location>
</feature>
<evidence type="ECO:0000259" key="3">
    <source>
        <dbReference type="Pfam" id="PF10373"/>
    </source>
</evidence>
<dbReference type="GO" id="GO:0005697">
    <property type="term" value="C:telomerase holoenzyme complex"/>
    <property type="evidence" value="ECO:0007669"/>
    <property type="project" value="TreeGrafter"/>
</dbReference>
<feature type="compositionally biased region" description="Polar residues" evidence="2">
    <location>
        <begin position="728"/>
        <end position="740"/>
    </location>
</feature>
<feature type="region of interest" description="Disordered" evidence="2">
    <location>
        <begin position="564"/>
        <end position="900"/>
    </location>
</feature>
<evidence type="ECO:0008006" key="7">
    <source>
        <dbReference type="Google" id="ProtNLM"/>
    </source>
</evidence>
<dbReference type="GO" id="GO:0070034">
    <property type="term" value="F:telomerase RNA binding"/>
    <property type="evidence" value="ECO:0007669"/>
    <property type="project" value="TreeGrafter"/>
</dbReference>
<dbReference type="InterPro" id="IPR019458">
    <property type="entry name" value="Est1-like_N"/>
</dbReference>
<feature type="domain" description="Telomerase activating protein Est1-like N-terminal" evidence="4">
    <location>
        <begin position="1109"/>
        <end position="1212"/>
    </location>
</feature>
<feature type="compositionally biased region" description="Low complexity" evidence="2">
    <location>
        <begin position="69"/>
        <end position="79"/>
    </location>
</feature>
<feature type="compositionally biased region" description="Polar residues" evidence="2">
    <location>
        <begin position="148"/>
        <end position="161"/>
    </location>
</feature>
<feature type="compositionally biased region" description="Basic and acidic residues" evidence="2">
    <location>
        <begin position="761"/>
        <end position="815"/>
    </location>
</feature>
<feature type="compositionally biased region" description="Polar residues" evidence="2">
    <location>
        <begin position="91"/>
        <end position="103"/>
    </location>
</feature>
<proteinExistence type="predicted"/>
<feature type="region of interest" description="Disordered" evidence="2">
    <location>
        <begin position="1"/>
        <end position="355"/>
    </location>
</feature>
<comment type="caution">
    <text evidence="5">The sequence shown here is derived from an EMBL/GenBank/DDBJ whole genome shotgun (WGS) entry which is preliminary data.</text>
</comment>
<feature type="region of interest" description="Disordered" evidence="2">
    <location>
        <begin position="487"/>
        <end position="512"/>
    </location>
</feature>
<evidence type="ECO:0000313" key="6">
    <source>
        <dbReference type="Proteomes" id="UP000502823"/>
    </source>
</evidence>
<accession>A0A6L2QEU8</accession>
<evidence type="ECO:0000256" key="1">
    <source>
        <dbReference type="ARBA" id="ARBA00023161"/>
    </source>
</evidence>
<dbReference type="InterPro" id="IPR018834">
    <property type="entry name" value="DNA/RNA-bd_Est1-type"/>
</dbReference>
<evidence type="ECO:0000259" key="4">
    <source>
        <dbReference type="Pfam" id="PF10374"/>
    </source>
</evidence>
<gene>
    <name evidence="5" type="ORF">Cfor_06055</name>
</gene>
<organism evidence="5 6">
    <name type="scientific">Coptotermes formosanus</name>
    <name type="common">Formosan subterranean termite</name>
    <dbReference type="NCBI Taxonomy" id="36987"/>
    <lineage>
        <taxon>Eukaryota</taxon>
        <taxon>Metazoa</taxon>
        <taxon>Ecdysozoa</taxon>
        <taxon>Arthropoda</taxon>
        <taxon>Hexapoda</taxon>
        <taxon>Insecta</taxon>
        <taxon>Pterygota</taxon>
        <taxon>Neoptera</taxon>
        <taxon>Polyneoptera</taxon>
        <taxon>Dictyoptera</taxon>
        <taxon>Blattodea</taxon>
        <taxon>Blattoidea</taxon>
        <taxon>Termitoidae</taxon>
        <taxon>Rhinotermitidae</taxon>
        <taxon>Coptotermes</taxon>
    </lineage>
</organism>
<feature type="compositionally biased region" description="Polar residues" evidence="2">
    <location>
        <begin position="342"/>
        <end position="355"/>
    </location>
</feature>
<dbReference type="InterPro" id="IPR045153">
    <property type="entry name" value="Est1/Ebs1-like"/>
</dbReference>
<sequence>MANVDKGRSKWEDNSQDVQDMRLRDDMKGNRRGKPQVEIYRPGSGPLRKSAQGDEETVFVDNVRRAKSSIDNSRSSSVSEEFKRGGKKPMNSFSQEHVNSNSKRSSDVREPADVSKHSKGLTDIEDRVRNVHLSTPVSSFKDQRNSLDHASSGGSTKSVASDTKKKNRKPEQALYIPKPLAQAIAERDVANKSPVDVTEGKSASNVNCSKEKNNVRGEKECLSQPVQEECWDDETSQCAHSDYSNKEVRSQRSEVCDRNDGSQVGRGESFRRMKYEGNRKSGRGASEKDWVDKGMGNGTVKQGGGSSSKSGECKPHSMRYSGNRKNCQSVEGDLKNQEDSHASWNSDMSATSQYNQRRNDLLVVSREIRQASEPRALPPTSLSLDVNRIRDTRSVEPVGTSGGRGWNGDKLQAKPPSGRRGSVKDCGVLPSVNKNNPKPHPCYDSLPPRLKKKYLAESMVSSSNYIGTTSEDVWDGSTVTFQGSGGNYHQHHHVHQQHQPPAPHSANQTQELSPCTVQYGTQEHWAHTLPNSRVRGRGRLRPDELEMARTVAATVRFSRSLTPDRLSMPLTSSCDPPSPGRGFRRVPSQESLLQSDHRKGMGSSVKTPPQSPPPPPLSTSSLSTSKGPPLEERKGTAVKPSSVHSSRYRRRSDGNPTEPGEMYRNRRHNENKCQSKGNVQRPYHQESTAGASFDDILRNSPSPKILDWGEEVEQSERLEAEGMLSDVMTRSSSPASLQEKIQTHPPKERRKRHRSYHNRGTSKERSNRGYSRERSNRGPNKEGSNRDQSKERSNTAETKERSKRERNVKELDRNYRGCSQDRNYRGHSRDRSNRGQNHEHHEKDRLKETIKKHENWREEQRQQQQQQQQQQQPLYQQKRENKEQETVQQKESAQLQKGSSGSNVAGILVIPSHADDTVQPNQMLGYCQSQDQLEYSSSYPVFRGCIPNPGSFQQQQQQRQLFDPNNPSKPIIVSSPGARAVQPLPSRESDVTLPVPGAGFISSHPPELGYVQYSSMPQCPDGMGQGSYVTDQFGNTRPTWYDPYSSSFRSARNPHLLLDIERADLELQWILSTGGILRDWNRVVYIRQYLQQCLHTLLVTDIKFCQTENVEQHLWKILFYNIIELLRKSVAENAESKEQYKQTMLTLIDQGTSYFENLLEVLEQTYKFKLETFLSANTVSTKGLGFAGLALISAQKIFLFLGDLARYKEQVNETSNFGKSRQCYIKAHQINPKNGRPYNQLAILAVYARRKLDAVYYYMRSLMASNPFQSARESLLSLFDESRKKLRVLQYEQAERKRREERDIKQRERMKEKEGAGKECGGNGLRREYWVHPEGGRPRLHITTSTVQDQRSTDSEEEELAMLSSIEVNKRFVTSYLHVHGKLFTKIGMETFQEAALQMLREFRALLQHSPVPLNANRFLQLLALNMFAIENTQLK</sequence>
<feature type="compositionally biased region" description="Basic and acidic residues" evidence="2">
    <location>
        <begin position="243"/>
        <end position="260"/>
    </location>
</feature>
<feature type="compositionally biased region" description="Low complexity" evidence="2">
    <location>
        <begin position="618"/>
        <end position="628"/>
    </location>
</feature>
<feature type="compositionally biased region" description="Basic residues" evidence="2">
    <location>
        <begin position="747"/>
        <end position="757"/>
    </location>
</feature>
<dbReference type="OrthoDB" id="2017974at2759"/>
<feature type="compositionally biased region" description="Polar residues" evidence="2">
    <location>
        <begin position="886"/>
        <end position="900"/>
    </location>
</feature>
<dbReference type="EMBL" id="BLKM01002586">
    <property type="protein sequence ID" value="GFG40777.1"/>
    <property type="molecule type" value="Genomic_DNA"/>
</dbReference>
<dbReference type="Pfam" id="PF10373">
    <property type="entry name" value="EST1_DNA_bind"/>
    <property type="match status" value="1"/>
</dbReference>